<organism evidence="1 2">
    <name type="scientific">Ridgeia piscesae</name>
    <name type="common">Tubeworm</name>
    <dbReference type="NCBI Taxonomy" id="27915"/>
    <lineage>
        <taxon>Eukaryota</taxon>
        <taxon>Metazoa</taxon>
        <taxon>Spiralia</taxon>
        <taxon>Lophotrochozoa</taxon>
        <taxon>Annelida</taxon>
        <taxon>Polychaeta</taxon>
        <taxon>Sedentaria</taxon>
        <taxon>Canalipalpata</taxon>
        <taxon>Sabellida</taxon>
        <taxon>Siboglinidae</taxon>
        <taxon>Ridgeia</taxon>
    </lineage>
</organism>
<reference evidence="1" key="1">
    <citation type="journal article" date="2023" name="Mol. Biol. Evol.">
        <title>Third-Generation Sequencing Reveals the Adaptive Role of the Epigenome in Three Deep-Sea Polychaetes.</title>
        <authorList>
            <person name="Perez M."/>
            <person name="Aroh O."/>
            <person name="Sun Y."/>
            <person name="Lan Y."/>
            <person name="Juniper S.K."/>
            <person name="Young C.R."/>
            <person name="Angers B."/>
            <person name="Qian P.Y."/>
        </authorList>
    </citation>
    <scope>NUCLEOTIDE SEQUENCE</scope>
    <source>
        <strain evidence="1">R07B-5</strain>
    </source>
</reference>
<dbReference type="AlphaFoldDB" id="A0AAD9NJU3"/>
<keyword evidence="2" id="KW-1185">Reference proteome</keyword>
<evidence type="ECO:0000313" key="1">
    <source>
        <dbReference type="EMBL" id="KAK2170936.1"/>
    </source>
</evidence>
<protein>
    <submittedName>
        <fullName evidence="1">Uncharacterized protein</fullName>
    </submittedName>
</protein>
<name>A0AAD9NJU3_RIDPI</name>
<gene>
    <name evidence="1" type="ORF">NP493_1126g00028</name>
</gene>
<proteinExistence type="predicted"/>
<evidence type="ECO:0000313" key="2">
    <source>
        <dbReference type="Proteomes" id="UP001209878"/>
    </source>
</evidence>
<sequence>MPWQWTWNCEIADNINDICCSQVIEPQPSISATVRKFSYRATVRDDGSDRDNAPETAGDITTVISRPSVLSTLVKGLRWLECGAAALVIRVADHRLAHVAAMETVCTECDTVLNSTLTWCRDACIRSCSRSIDGRKCASTRQRGKPSQAKSMISAVA</sequence>
<accession>A0AAD9NJU3</accession>
<dbReference type="EMBL" id="JAODUO010001124">
    <property type="protein sequence ID" value="KAK2170936.1"/>
    <property type="molecule type" value="Genomic_DNA"/>
</dbReference>
<comment type="caution">
    <text evidence="1">The sequence shown here is derived from an EMBL/GenBank/DDBJ whole genome shotgun (WGS) entry which is preliminary data.</text>
</comment>
<dbReference type="Proteomes" id="UP001209878">
    <property type="component" value="Unassembled WGS sequence"/>
</dbReference>